<accession>A0A8J6NI51</accession>
<sequence>MDKKIINQVIELNRQFYQSFGGEFSATRGRIQPGVQKILKRIGQDDSILDLGCGNGEFLRQLAGSGHRASVLGVDFSLPLLNDAEQIPEGFSARFLAMDITTKQWSEISEPWSIITSFATLHHIPGEEIRLRILNNIYARLAPGGQFIHSNWQFLNSERLRARVQEWDVVGLAQADVDSGDYLLDWRRGGKGYRYVHHFSEDELSRLAKLSGFHVVESFYSDGA</sequence>
<dbReference type="PANTHER" id="PTHR43861:SF1">
    <property type="entry name" value="TRANS-ACONITATE 2-METHYLTRANSFERASE"/>
    <property type="match status" value="1"/>
</dbReference>
<dbReference type="GO" id="GO:0008168">
    <property type="term" value="F:methyltransferase activity"/>
    <property type="evidence" value="ECO:0007669"/>
    <property type="project" value="UniProtKB-KW"/>
</dbReference>
<keyword evidence="1" id="KW-0808">Transferase</keyword>
<protein>
    <submittedName>
        <fullName evidence="1">Class I SAM-dependent methyltransferase</fullName>
    </submittedName>
</protein>
<dbReference type="Gene3D" id="3.40.50.150">
    <property type="entry name" value="Vaccinia Virus protein VP39"/>
    <property type="match status" value="1"/>
</dbReference>
<reference evidence="1 2" key="1">
    <citation type="submission" date="2020-08" db="EMBL/GenBank/DDBJ databases">
        <title>Bridging the membrane lipid divide: bacteria of the FCB group superphylum have the potential to synthesize archaeal ether lipids.</title>
        <authorList>
            <person name="Villanueva L."/>
            <person name="Von Meijenfeldt F.A.B."/>
            <person name="Westbye A.B."/>
            <person name="Yadav S."/>
            <person name="Hopmans E.C."/>
            <person name="Dutilh B.E."/>
            <person name="Sinninghe Damste J.S."/>
        </authorList>
    </citation>
    <scope>NUCLEOTIDE SEQUENCE [LARGE SCALE GENOMIC DNA]</scope>
    <source>
        <strain evidence="1">NIOZ-UU36</strain>
    </source>
</reference>
<proteinExistence type="predicted"/>
<evidence type="ECO:0000313" key="2">
    <source>
        <dbReference type="Proteomes" id="UP000614469"/>
    </source>
</evidence>
<organism evidence="1 2">
    <name type="scientific">Candidatus Desulfolinea nitratireducens</name>
    <dbReference type="NCBI Taxonomy" id="2841698"/>
    <lineage>
        <taxon>Bacteria</taxon>
        <taxon>Bacillati</taxon>
        <taxon>Chloroflexota</taxon>
        <taxon>Anaerolineae</taxon>
        <taxon>Anaerolineales</taxon>
        <taxon>Anaerolineales incertae sedis</taxon>
        <taxon>Candidatus Desulfolinea</taxon>
    </lineage>
</organism>
<evidence type="ECO:0000313" key="1">
    <source>
        <dbReference type="EMBL" id="MBC8334037.1"/>
    </source>
</evidence>
<name>A0A8J6NI51_9CHLR</name>
<keyword evidence="1" id="KW-0489">Methyltransferase</keyword>
<comment type="caution">
    <text evidence="1">The sequence shown here is derived from an EMBL/GenBank/DDBJ whole genome shotgun (WGS) entry which is preliminary data.</text>
</comment>
<dbReference type="Proteomes" id="UP000614469">
    <property type="component" value="Unassembled WGS sequence"/>
</dbReference>
<dbReference type="Pfam" id="PF13489">
    <property type="entry name" value="Methyltransf_23"/>
    <property type="match status" value="1"/>
</dbReference>
<dbReference type="EMBL" id="JACNJN010000038">
    <property type="protein sequence ID" value="MBC8334037.1"/>
    <property type="molecule type" value="Genomic_DNA"/>
</dbReference>
<dbReference type="AlphaFoldDB" id="A0A8J6NI51"/>
<dbReference type="PANTHER" id="PTHR43861">
    <property type="entry name" value="TRANS-ACONITATE 2-METHYLTRANSFERASE-RELATED"/>
    <property type="match status" value="1"/>
</dbReference>
<dbReference type="SUPFAM" id="SSF53335">
    <property type="entry name" value="S-adenosyl-L-methionine-dependent methyltransferases"/>
    <property type="match status" value="1"/>
</dbReference>
<dbReference type="InterPro" id="IPR029063">
    <property type="entry name" value="SAM-dependent_MTases_sf"/>
</dbReference>
<dbReference type="CDD" id="cd02440">
    <property type="entry name" value="AdoMet_MTases"/>
    <property type="match status" value="1"/>
</dbReference>
<gene>
    <name evidence="1" type="ORF">H8E29_02125</name>
</gene>
<feature type="non-terminal residue" evidence="1">
    <location>
        <position position="224"/>
    </location>
</feature>
<dbReference type="GO" id="GO:0032259">
    <property type="term" value="P:methylation"/>
    <property type="evidence" value="ECO:0007669"/>
    <property type="project" value="UniProtKB-KW"/>
</dbReference>